<accession>A0A6A6X1D3</accession>
<evidence type="ECO:0000256" key="5">
    <source>
        <dbReference type="ARBA" id="ARBA00023004"/>
    </source>
</evidence>
<feature type="domain" description="Fe2OG dioxygenase" evidence="6">
    <location>
        <begin position="43"/>
        <end position="173"/>
    </location>
</feature>
<evidence type="ECO:0000256" key="1">
    <source>
        <dbReference type="ARBA" id="ARBA00001961"/>
    </source>
</evidence>
<dbReference type="GO" id="GO:0005506">
    <property type="term" value="F:iron ion binding"/>
    <property type="evidence" value="ECO:0007669"/>
    <property type="project" value="InterPro"/>
</dbReference>
<dbReference type="InterPro" id="IPR044862">
    <property type="entry name" value="Pro_4_hyd_alph_FE2OG_OXY"/>
</dbReference>
<evidence type="ECO:0000256" key="2">
    <source>
        <dbReference type="ARBA" id="ARBA00022723"/>
    </source>
</evidence>
<dbReference type="PROSITE" id="PS51471">
    <property type="entry name" value="FE2OG_OXY"/>
    <property type="match status" value="1"/>
</dbReference>
<dbReference type="AlphaFoldDB" id="A0A6A6X1D3"/>
<dbReference type="SMART" id="SM00702">
    <property type="entry name" value="P4Hc"/>
    <property type="match status" value="1"/>
</dbReference>
<keyword evidence="2" id="KW-0479">Metal-binding</keyword>
<evidence type="ECO:0000259" key="6">
    <source>
        <dbReference type="PROSITE" id="PS51471"/>
    </source>
</evidence>
<dbReference type="Pfam" id="PF13640">
    <property type="entry name" value="2OG-FeII_Oxy_3"/>
    <property type="match status" value="1"/>
</dbReference>
<dbReference type="InterPro" id="IPR005123">
    <property type="entry name" value="Oxoglu/Fe-dep_dioxygenase_dom"/>
</dbReference>
<evidence type="ECO:0000256" key="3">
    <source>
        <dbReference type="ARBA" id="ARBA00022964"/>
    </source>
</evidence>
<keyword evidence="3" id="KW-0223">Dioxygenase</keyword>
<gene>
    <name evidence="7" type="ORF">K505DRAFT_327650</name>
</gene>
<dbReference type="InterPro" id="IPR045054">
    <property type="entry name" value="P4HA-like"/>
</dbReference>
<sequence length="176" mass="19660">MITGGKTSAGRTSDSCFLPGSDDLVSDIKLRAAKFMRGLQFDGLEAVQLVRYTANQTINLHYDWYQGTPPLDRNHKPYNRLASFFIYLQADCEGGETWFPNVTVERSVAGQDTNEKLALQVSENGKGFTMRARPGSGLFWMNMQDNIGDRRVLHAGLPVQTGTKIGMNIWVKKNLV</sequence>
<comment type="cofactor">
    <cofactor evidence="1">
        <name>L-ascorbate</name>
        <dbReference type="ChEBI" id="CHEBI:38290"/>
    </cofactor>
</comment>
<dbReference type="InterPro" id="IPR006620">
    <property type="entry name" value="Pro_4_hyd_alph"/>
</dbReference>
<dbReference type="GO" id="GO:0004656">
    <property type="term" value="F:procollagen-proline 4-dioxygenase activity"/>
    <property type="evidence" value="ECO:0007669"/>
    <property type="project" value="TreeGrafter"/>
</dbReference>
<dbReference type="OrthoDB" id="420380at2759"/>
<keyword evidence="5" id="KW-0408">Iron</keyword>
<organism evidence="7 8">
    <name type="scientific">Melanomma pulvis-pyrius CBS 109.77</name>
    <dbReference type="NCBI Taxonomy" id="1314802"/>
    <lineage>
        <taxon>Eukaryota</taxon>
        <taxon>Fungi</taxon>
        <taxon>Dikarya</taxon>
        <taxon>Ascomycota</taxon>
        <taxon>Pezizomycotina</taxon>
        <taxon>Dothideomycetes</taxon>
        <taxon>Pleosporomycetidae</taxon>
        <taxon>Pleosporales</taxon>
        <taxon>Melanommataceae</taxon>
        <taxon>Melanomma</taxon>
    </lineage>
</organism>
<dbReference type="EMBL" id="MU002081">
    <property type="protein sequence ID" value="KAF2790300.1"/>
    <property type="molecule type" value="Genomic_DNA"/>
</dbReference>
<dbReference type="PANTHER" id="PTHR10869">
    <property type="entry name" value="PROLYL 4-HYDROXYLASE ALPHA SUBUNIT"/>
    <property type="match status" value="1"/>
</dbReference>
<keyword evidence="8" id="KW-1185">Reference proteome</keyword>
<dbReference type="GO" id="GO:0005783">
    <property type="term" value="C:endoplasmic reticulum"/>
    <property type="evidence" value="ECO:0007669"/>
    <property type="project" value="TreeGrafter"/>
</dbReference>
<evidence type="ECO:0000313" key="8">
    <source>
        <dbReference type="Proteomes" id="UP000799757"/>
    </source>
</evidence>
<keyword evidence="4" id="KW-0560">Oxidoreductase</keyword>
<dbReference type="GO" id="GO:0031418">
    <property type="term" value="F:L-ascorbic acid binding"/>
    <property type="evidence" value="ECO:0007669"/>
    <property type="project" value="InterPro"/>
</dbReference>
<proteinExistence type="predicted"/>
<dbReference type="Gene3D" id="2.60.120.620">
    <property type="entry name" value="q2cbj1_9rhob like domain"/>
    <property type="match status" value="1"/>
</dbReference>
<dbReference type="Proteomes" id="UP000799757">
    <property type="component" value="Unassembled WGS sequence"/>
</dbReference>
<evidence type="ECO:0000256" key="4">
    <source>
        <dbReference type="ARBA" id="ARBA00023002"/>
    </source>
</evidence>
<reference evidence="7" key="1">
    <citation type="journal article" date="2020" name="Stud. Mycol.">
        <title>101 Dothideomycetes genomes: a test case for predicting lifestyles and emergence of pathogens.</title>
        <authorList>
            <person name="Haridas S."/>
            <person name="Albert R."/>
            <person name="Binder M."/>
            <person name="Bloem J."/>
            <person name="Labutti K."/>
            <person name="Salamov A."/>
            <person name="Andreopoulos B."/>
            <person name="Baker S."/>
            <person name="Barry K."/>
            <person name="Bills G."/>
            <person name="Bluhm B."/>
            <person name="Cannon C."/>
            <person name="Castanera R."/>
            <person name="Culley D."/>
            <person name="Daum C."/>
            <person name="Ezra D."/>
            <person name="Gonzalez J."/>
            <person name="Henrissat B."/>
            <person name="Kuo A."/>
            <person name="Liang C."/>
            <person name="Lipzen A."/>
            <person name="Lutzoni F."/>
            <person name="Magnuson J."/>
            <person name="Mondo S."/>
            <person name="Nolan M."/>
            <person name="Ohm R."/>
            <person name="Pangilinan J."/>
            <person name="Park H.-J."/>
            <person name="Ramirez L."/>
            <person name="Alfaro M."/>
            <person name="Sun H."/>
            <person name="Tritt A."/>
            <person name="Yoshinaga Y."/>
            <person name="Zwiers L.-H."/>
            <person name="Turgeon B."/>
            <person name="Goodwin S."/>
            <person name="Spatafora J."/>
            <person name="Crous P."/>
            <person name="Grigoriev I."/>
        </authorList>
    </citation>
    <scope>NUCLEOTIDE SEQUENCE</scope>
    <source>
        <strain evidence="7">CBS 109.77</strain>
    </source>
</reference>
<evidence type="ECO:0000313" key="7">
    <source>
        <dbReference type="EMBL" id="KAF2790300.1"/>
    </source>
</evidence>
<protein>
    <recommendedName>
        <fullName evidence="6">Fe2OG dioxygenase domain-containing protein</fullName>
    </recommendedName>
</protein>
<name>A0A6A6X1D3_9PLEO</name>
<dbReference type="PANTHER" id="PTHR10869:SF242">
    <property type="entry name" value="PROLYL 4-HYDROXYLASE ALPHA SUBUNIT DOMAIN-CONTAINING PROTEIN"/>
    <property type="match status" value="1"/>
</dbReference>